<dbReference type="InterPro" id="IPR036052">
    <property type="entry name" value="TrpB-like_PALP_sf"/>
</dbReference>
<dbReference type="PIRSF" id="PIRSF006278">
    <property type="entry name" value="ACCD_DCysDesulf"/>
    <property type="match status" value="1"/>
</dbReference>
<evidence type="ECO:0000313" key="7">
    <source>
        <dbReference type="EMBL" id="RAW03552.1"/>
    </source>
</evidence>
<dbReference type="OrthoDB" id="9801249at2"/>
<comment type="caution">
    <text evidence="7">The sequence shown here is derived from an EMBL/GenBank/DDBJ whole genome shotgun (WGS) entry which is preliminary data.</text>
</comment>
<organism evidence="7 8">
    <name type="scientific">Pseudochryseolinea flava</name>
    <dbReference type="NCBI Taxonomy" id="2059302"/>
    <lineage>
        <taxon>Bacteria</taxon>
        <taxon>Pseudomonadati</taxon>
        <taxon>Bacteroidota</taxon>
        <taxon>Cytophagia</taxon>
        <taxon>Cytophagales</taxon>
        <taxon>Fulvivirgaceae</taxon>
        <taxon>Pseudochryseolinea</taxon>
    </lineage>
</organism>
<feature type="active site" description="Nucleophile" evidence="4">
    <location>
        <position position="66"/>
    </location>
</feature>
<gene>
    <name evidence="7" type="ORF">DQQ10_03940</name>
</gene>
<name>A0A364YC28_9BACT</name>
<evidence type="ECO:0000256" key="3">
    <source>
        <dbReference type="ARBA" id="ARBA00022898"/>
    </source>
</evidence>
<comment type="similarity">
    <text evidence="2">Belongs to the ACC deaminase/D-cysteine desulfhydrase family.</text>
</comment>
<dbReference type="SUPFAM" id="SSF53686">
    <property type="entry name" value="Tryptophan synthase beta subunit-like PLP-dependent enzymes"/>
    <property type="match status" value="1"/>
</dbReference>
<dbReference type="GO" id="GO:0019148">
    <property type="term" value="F:D-cysteine desulfhydrase activity"/>
    <property type="evidence" value="ECO:0007669"/>
    <property type="project" value="TreeGrafter"/>
</dbReference>
<reference evidence="7 8" key="1">
    <citation type="submission" date="2018-06" db="EMBL/GenBank/DDBJ databases">
        <title>Chryseolinea flavus sp. nov., a member of the phylum Bacteroidetes isolated from soil.</title>
        <authorList>
            <person name="Li Y."/>
            <person name="Wang J."/>
        </authorList>
    </citation>
    <scope>NUCLEOTIDE SEQUENCE [LARGE SCALE GENOMIC DNA]</scope>
    <source>
        <strain evidence="7 8">SDU1-6</strain>
    </source>
</reference>
<dbReference type="InterPro" id="IPR027278">
    <property type="entry name" value="ACCD_DCysDesulf"/>
</dbReference>
<sequence length="299" mass="33427">MQYNEPPLQEISLPVLQEAAVRLLVLREDLNHPEIAGNKWWKLKYNLALALEQSHDTLLTFGGAYSNHIVATAAVANENNLKSIGIIRGEETLPLNDALTFACSKGMRLHYVSREDYRHKTELKFIDSLREQFGNFYLIPEGGTNDAAVRGTEEWGRKISRIDFDYLCLPIGTGGTTAGILAGLDGRKCVLSISVLKGGDFLKEEVDTLTKNNFQKVYGNWQLLTSYHHGGYAKTSEPLLSFITEMKNKHNLPLDVVYTGKLLWAVLEEVRLGRFERGSTILAVHTGGLGSYRSSVNRE</sequence>
<feature type="domain" description="Tryptophan synthase beta chain-like PALP" evidence="6">
    <location>
        <begin position="13"/>
        <end position="287"/>
    </location>
</feature>
<dbReference type="Gene3D" id="3.40.50.1100">
    <property type="match status" value="2"/>
</dbReference>
<accession>A0A364YC28</accession>
<evidence type="ECO:0000256" key="1">
    <source>
        <dbReference type="ARBA" id="ARBA00001933"/>
    </source>
</evidence>
<dbReference type="Pfam" id="PF00291">
    <property type="entry name" value="PALP"/>
    <property type="match status" value="1"/>
</dbReference>
<comment type="cofactor">
    <cofactor evidence="1">
        <name>pyridoxal 5'-phosphate</name>
        <dbReference type="ChEBI" id="CHEBI:597326"/>
    </cofactor>
</comment>
<evidence type="ECO:0000259" key="6">
    <source>
        <dbReference type="Pfam" id="PF00291"/>
    </source>
</evidence>
<dbReference type="EMBL" id="QMFY01000001">
    <property type="protein sequence ID" value="RAW03552.1"/>
    <property type="molecule type" value="Genomic_DNA"/>
</dbReference>
<dbReference type="PANTHER" id="PTHR43780:SF2">
    <property type="entry name" value="1-AMINOCYCLOPROPANE-1-CARBOXYLATE DEAMINASE-RELATED"/>
    <property type="match status" value="1"/>
</dbReference>
<evidence type="ECO:0000256" key="5">
    <source>
        <dbReference type="PIRSR" id="PIRSR006278-2"/>
    </source>
</evidence>
<evidence type="ECO:0000313" key="8">
    <source>
        <dbReference type="Proteomes" id="UP000251889"/>
    </source>
</evidence>
<dbReference type="InterPro" id="IPR001926">
    <property type="entry name" value="TrpB-like_PALP"/>
</dbReference>
<dbReference type="AlphaFoldDB" id="A0A364YC28"/>
<proteinExistence type="inferred from homology"/>
<keyword evidence="8" id="KW-1185">Reference proteome</keyword>
<evidence type="ECO:0000256" key="4">
    <source>
        <dbReference type="PIRSR" id="PIRSR006278-1"/>
    </source>
</evidence>
<keyword evidence="3 5" id="KW-0663">Pyridoxal phosphate</keyword>
<feature type="modified residue" description="N6-(pyridoxal phosphate)lysine" evidence="5">
    <location>
        <position position="39"/>
    </location>
</feature>
<dbReference type="Proteomes" id="UP000251889">
    <property type="component" value="Unassembled WGS sequence"/>
</dbReference>
<protein>
    <submittedName>
        <fullName evidence="7">1-aminocyclopropane-1-carboxylate deaminase/D-cysteine desulfhydrase</fullName>
    </submittedName>
</protein>
<evidence type="ECO:0000256" key="2">
    <source>
        <dbReference type="ARBA" id="ARBA00008639"/>
    </source>
</evidence>
<dbReference type="PANTHER" id="PTHR43780">
    <property type="entry name" value="1-AMINOCYCLOPROPANE-1-CARBOXYLATE DEAMINASE-RELATED"/>
    <property type="match status" value="1"/>
</dbReference>